<gene>
    <name evidence="1" type="ORF">N0V91_003429</name>
</gene>
<dbReference type="AlphaFoldDB" id="A0A9W8ZID5"/>
<evidence type="ECO:0000313" key="2">
    <source>
        <dbReference type="Proteomes" id="UP001140510"/>
    </source>
</evidence>
<reference evidence="1" key="1">
    <citation type="submission" date="2022-10" db="EMBL/GenBank/DDBJ databases">
        <title>Tapping the CABI collections for fungal endophytes: first genome assemblies for Collariella, Neodidymelliopsis, Ascochyta clinopodiicola, Didymella pomorum, Didymosphaeria variabile, Neocosmospora piperis and Neocucurbitaria cava.</title>
        <authorList>
            <person name="Hill R."/>
        </authorList>
    </citation>
    <scope>NUCLEOTIDE SEQUENCE</scope>
    <source>
        <strain evidence="1">IMI 355091</strain>
    </source>
</reference>
<proteinExistence type="predicted"/>
<dbReference type="Proteomes" id="UP001140510">
    <property type="component" value="Unassembled WGS sequence"/>
</dbReference>
<sequence length="115" mass="13017">MTSPNPFLSHLPSGSLAYEATRRGDLARLFDIFKMHPDLAVRITQVTLDENLDGPYQSGILAFAERYGTTPDMAPVEEEASRLELLDGTDDEDCKKREDYNDPWAVWGRNRELAD</sequence>
<dbReference type="EMBL" id="JAPEVA010000017">
    <property type="protein sequence ID" value="KAJ4408081.1"/>
    <property type="molecule type" value="Genomic_DNA"/>
</dbReference>
<comment type="caution">
    <text evidence="1">The sequence shown here is derived from an EMBL/GenBank/DDBJ whole genome shotgun (WGS) entry which is preliminary data.</text>
</comment>
<name>A0A9W8ZID5_9PLEO</name>
<evidence type="ECO:0000313" key="1">
    <source>
        <dbReference type="EMBL" id="KAJ4408081.1"/>
    </source>
</evidence>
<keyword evidence="2" id="KW-1185">Reference proteome</keyword>
<dbReference type="OrthoDB" id="10470585at2759"/>
<organism evidence="1 2">
    <name type="scientific">Didymella pomorum</name>
    <dbReference type="NCBI Taxonomy" id="749634"/>
    <lineage>
        <taxon>Eukaryota</taxon>
        <taxon>Fungi</taxon>
        <taxon>Dikarya</taxon>
        <taxon>Ascomycota</taxon>
        <taxon>Pezizomycotina</taxon>
        <taxon>Dothideomycetes</taxon>
        <taxon>Pleosporomycetidae</taxon>
        <taxon>Pleosporales</taxon>
        <taxon>Pleosporineae</taxon>
        <taxon>Didymellaceae</taxon>
        <taxon>Didymella</taxon>
    </lineage>
</organism>
<accession>A0A9W8ZID5</accession>
<protein>
    <submittedName>
        <fullName evidence="1">Uncharacterized protein</fullName>
    </submittedName>
</protein>